<evidence type="ECO:0000256" key="1">
    <source>
        <dbReference type="PIRSR" id="PIRSR001221-1"/>
    </source>
</evidence>
<evidence type="ECO:0000259" key="2">
    <source>
        <dbReference type="Pfam" id="PF01425"/>
    </source>
</evidence>
<reference evidence="3" key="1">
    <citation type="journal article" date="2014" name="PLoS Negl. Trop. Dis.">
        <title>Identification and characterization of seminal fluid proteins in the Asian tiger mosquito, Aedes albopictus.</title>
        <authorList>
            <person name="Boes K.E."/>
            <person name="Ribeiro J.M."/>
            <person name="Wong A."/>
            <person name="Harrington L.C."/>
            <person name="Wolfner M.F."/>
            <person name="Sirot L.K."/>
        </authorList>
    </citation>
    <scope>NUCLEOTIDE SEQUENCE</scope>
    <source>
        <tissue evidence="3">Reproductive organs</tissue>
    </source>
</reference>
<feature type="active site" description="Charge relay system" evidence="1">
    <location>
        <position position="246"/>
    </location>
</feature>
<protein>
    <submittedName>
        <fullName evidence="3">Putative lipid particle</fullName>
    </submittedName>
</protein>
<dbReference type="Gene3D" id="3.90.1300.10">
    <property type="entry name" value="Amidase signature (AS) domain"/>
    <property type="match status" value="1"/>
</dbReference>
<sequence length="570" mass="63488">MKLRERLRHKAKSVLRSLNACSTRMDEDQQGKQSSSGSSSFVDKRKRHGLVKTILNVGHKFLVLLVRWFLKTVYGEHGQKMPPIRNLILMESASSLALKIRTRKLTSVEVTQAFIERCKEINPLLNCVVDQCYEAALKEAAMADKLIASKTLTEEQLASEKPFLGVPISTKDCIRVKDLLHTAGIWKRRNIRGEKDARAMELMRKAGAIPFALTNVSECCMWWESTNTIHGRSCNPYDTNRIVGGSSGGEGAIQAAAGSPFGLGSDIGGSIRMPAFFNGIFGHKPSRNVVSNDGQYPQAISDEQDMFLGIGPMCRYATDLKPMLRIIADQNAAKLRLDEPVDLKQVRFFYQQNDGGGLLVSPVDLDIRDAMEKVMAHFRSTVKADVRKVYLDKLRKSAPIWFGNMKHKENVSFDAQLDNLEGTINPYAEALKWLIGQSNHTFVGIMTAITERKGIQYGTDQYHYMVRQRDELLQEMKTMLGENGVFIYPTHPTVAPYHNEPIVRALNFSYTGIINVLGFPATSIPLGLGREGLPVGLQVVANVNQDRLCLAVACELERAFGGWVAPEVLA</sequence>
<dbReference type="VEuPathDB" id="VectorBase:AALF002515"/>
<organism evidence="3">
    <name type="scientific">Aedes albopictus</name>
    <name type="common">Asian tiger mosquito</name>
    <name type="synonym">Stegomyia albopicta</name>
    <dbReference type="NCBI Taxonomy" id="7160"/>
    <lineage>
        <taxon>Eukaryota</taxon>
        <taxon>Metazoa</taxon>
        <taxon>Ecdysozoa</taxon>
        <taxon>Arthropoda</taxon>
        <taxon>Hexapoda</taxon>
        <taxon>Insecta</taxon>
        <taxon>Pterygota</taxon>
        <taxon>Neoptera</taxon>
        <taxon>Endopterygota</taxon>
        <taxon>Diptera</taxon>
        <taxon>Nematocera</taxon>
        <taxon>Culicoidea</taxon>
        <taxon>Culicidae</taxon>
        <taxon>Culicinae</taxon>
        <taxon>Aedini</taxon>
        <taxon>Aedes</taxon>
        <taxon>Stegomyia</taxon>
    </lineage>
</organism>
<dbReference type="SUPFAM" id="SSF75304">
    <property type="entry name" value="Amidase signature (AS) enzymes"/>
    <property type="match status" value="1"/>
</dbReference>
<evidence type="ECO:0000313" key="3">
    <source>
        <dbReference type="EMBL" id="JAC12870.1"/>
    </source>
</evidence>
<dbReference type="VEuPathDB" id="VectorBase:AALFPA_062693"/>
<feature type="domain" description="Amidase" evidence="2">
    <location>
        <begin position="109"/>
        <end position="550"/>
    </location>
</feature>
<feature type="active site" description="Charge relay system" evidence="1">
    <location>
        <position position="171"/>
    </location>
</feature>
<dbReference type="InterPro" id="IPR023631">
    <property type="entry name" value="Amidase_dom"/>
</dbReference>
<dbReference type="VEuPathDB" id="VectorBase:AALC636_019813"/>
<dbReference type="InterPro" id="IPR052739">
    <property type="entry name" value="FAAH2"/>
</dbReference>
<dbReference type="AlphaFoldDB" id="A0A023EU12"/>
<accession>A0A023EU12</accession>
<dbReference type="EMBL" id="GAPW01000728">
    <property type="protein sequence ID" value="JAC12870.1"/>
    <property type="molecule type" value="mRNA"/>
</dbReference>
<feature type="active site" description="Acyl-ester intermediate" evidence="1">
    <location>
        <position position="270"/>
    </location>
</feature>
<dbReference type="InterPro" id="IPR036928">
    <property type="entry name" value="AS_sf"/>
</dbReference>
<dbReference type="PANTHER" id="PTHR43372">
    <property type="entry name" value="FATTY-ACID AMIDE HYDROLASE"/>
    <property type="match status" value="1"/>
</dbReference>
<proteinExistence type="evidence at transcript level"/>
<dbReference type="Pfam" id="PF01425">
    <property type="entry name" value="Amidase"/>
    <property type="match status" value="1"/>
</dbReference>
<dbReference type="PANTHER" id="PTHR43372:SF4">
    <property type="entry name" value="FATTY-ACID AMIDE HYDROLASE 2"/>
    <property type="match status" value="1"/>
</dbReference>
<dbReference type="PIRSF" id="PIRSF001221">
    <property type="entry name" value="Amidase_fungi"/>
    <property type="match status" value="1"/>
</dbReference>
<name>A0A023EU12_AEDAL</name>
<dbReference type="GO" id="GO:0012505">
    <property type="term" value="C:endomembrane system"/>
    <property type="evidence" value="ECO:0007669"/>
    <property type="project" value="TreeGrafter"/>
</dbReference>